<dbReference type="PANTHER" id="PTHR32387:SF0">
    <property type="entry name" value="PROTEIN NO VEIN"/>
    <property type="match status" value="1"/>
</dbReference>
<dbReference type="Pfam" id="PF13020">
    <property type="entry name" value="NOV_C"/>
    <property type="match status" value="1"/>
</dbReference>
<gene>
    <name evidence="3" type="ORF">DUNSADRAFT_1441</name>
</gene>
<dbReference type="PANTHER" id="PTHR32387">
    <property type="entry name" value="WU:FJ29H11"/>
    <property type="match status" value="1"/>
</dbReference>
<protein>
    <recommendedName>
        <fullName evidence="2">Protein NO VEIN C-terminal domain-containing protein</fullName>
    </recommendedName>
</protein>
<accession>A0ABQ7FXG5</accession>
<keyword evidence="4" id="KW-1185">Reference proteome</keyword>
<evidence type="ECO:0000256" key="1">
    <source>
        <dbReference type="SAM" id="MobiDB-lite"/>
    </source>
</evidence>
<feature type="region of interest" description="Disordered" evidence="1">
    <location>
        <begin position="1228"/>
        <end position="1295"/>
    </location>
</feature>
<dbReference type="Proteomes" id="UP000815325">
    <property type="component" value="Unassembled WGS sequence"/>
</dbReference>
<proteinExistence type="predicted"/>
<organism evidence="3 4">
    <name type="scientific">Dunaliella salina</name>
    <name type="common">Green alga</name>
    <name type="synonym">Protococcus salinus</name>
    <dbReference type="NCBI Taxonomy" id="3046"/>
    <lineage>
        <taxon>Eukaryota</taxon>
        <taxon>Viridiplantae</taxon>
        <taxon>Chlorophyta</taxon>
        <taxon>core chlorophytes</taxon>
        <taxon>Chlorophyceae</taxon>
        <taxon>CS clade</taxon>
        <taxon>Chlamydomonadales</taxon>
        <taxon>Dunaliellaceae</taxon>
        <taxon>Dunaliella</taxon>
    </lineage>
</organism>
<feature type="compositionally biased region" description="Low complexity" evidence="1">
    <location>
        <begin position="1262"/>
        <end position="1291"/>
    </location>
</feature>
<dbReference type="InterPro" id="IPR052957">
    <property type="entry name" value="Auxin_embryo_med"/>
</dbReference>
<feature type="compositionally biased region" description="Low complexity" evidence="1">
    <location>
        <begin position="1352"/>
        <end position="1377"/>
    </location>
</feature>
<sequence length="1543" mass="169315">MKRSRHGNNLIHVTKEVFHLTSCSRMDTLVCRYLSVREQKDIPPMQRRMDDDRLATKVSMEIAFQLPADSSKEEPQQHMTYAFLPMACHGLRFILNADFETVANRKEFDRGNEYNLHTLSLFPDLVLKALQPMAALEVPLGRMFSGLDWYLKCLPRVLDLRDSSFVPPTESLHEALRYQPCIPTEDGHMVTPPEAVVCSDPGIAEVLEQLRPHGLVSKHLVHRNISALCASSPGALQLRQQLDIEYYSIEHLPRFAHSVCNRPGLLQELGPGWVAKLLLCVMRAPQPQQREYVLQKLRPLRLLKLQGAPDVYVAGAGVSRALLHQLPPLPGSQQQQQQQQLRLFFPLTASSNPTLYAQLSAAGGSLTPHKMPLPQLDPAILSVEGPSTSNAQVLWQALLTLGVCVLTPAVVLEQYVLPLFDQHRVQLPSTQSRAQLELQQQELIAALRFVILATDFSDKALLQDVRERVVVVTNKGRRHLSTSPQPIFIPPTLGNPHDLARCFPTYTWTLLSHSYTSATTDISSSQFFSAFRCLGAHAWLPLQRSRVVLQQAEVQARAPCNPAAEAVESMPASEHAPGATSEAPCTYVAVDCACPEFVSLVKVLASLGESPIRRTQHFLDLQAQLCEHLQLPEYRDALATVATATWGGQGAGSDSGDIRAPPTTGSTDSIHSIPICSSFAISLRTLPWMLSREGIPAPPSSLFLLESFKDLLFDKVLYVHSKTDRRLFGLGVNLQPSFELLLRVLKDWAGKETVAGHGAQMTSSILEMSKLYRWLLTHARRHGFEAEARLVDAFRASPLLWLPPKESWQQFKSPNQARLSMVGHFYSTHSARLNDNSHVLEAISWSDQRIRIIGLYYRDEHASFFSCPLYHPSHAADATRNTELSRKGDVDGVSEEANVQAGDLELRKGRRPLVRQGPTLEEYVTVLEVLRDRMLGKTGSREDKAFVEKIFAAWNDWLSRMGGNTRGISLEPEELEVLPTRLACLLESPRKVFPTASGGWASLQDPLYINDDLKLASQLARMCIPVHYLKLPSLPILFSRIGVPSLSKSVGMGLPEDTPRKASQEAARLCKDALSCLQALLYAEEDQGRHVELCTAGISRILPLLCVELHQVVCVCKQLLGPSGPLTDLEQTTSRAALVLAGQEARLLVQGHHVREMDPVTVAWELSRLCDAMAIHRAVRALPLRTAAQPDPHLAGFLERVLTRLLAQQSPLDALAAEGLQPVPHALSWVEPRPNSHPLPPSLPHAPPSPGQGPTSKAHGGAAAPAPSSSDPASAAQADPSSSPTNPSSGSKTAAVVPKLEAGSAAEGAPVVGVLGTPLESPNVNAVSNAQLRIAQAPVKAAEMQAEKRQQRGQQAASTGGSSGQRQQQQQQQQSSSSGGGEIQAFNISDLRRFTHAQCQPILNAARRYTGLKGEEAVVLELVRQLSGGSGGGHTVTWVNEKSESYLPFDIKVEPPLDGTARAAKKKCTFIEVKSSSVSSKRFKLSEAELRKAFEEGSAYEIFLVQSDGMPEFKRLINPVALWQQGKIAMHCELMEGGPFAAR</sequence>
<dbReference type="EMBL" id="MU070612">
    <property type="protein sequence ID" value="KAF5827046.1"/>
    <property type="molecule type" value="Genomic_DNA"/>
</dbReference>
<feature type="region of interest" description="Disordered" evidence="1">
    <location>
        <begin position="1343"/>
        <end position="1382"/>
    </location>
</feature>
<feature type="domain" description="Protein NO VEIN C-terminal" evidence="2">
    <location>
        <begin position="1416"/>
        <end position="1509"/>
    </location>
</feature>
<evidence type="ECO:0000313" key="3">
    <source>
        <dbReference type="EMBL" id="KAF5827046.1"/>
    </source>
</evidence>
<evidence type="ECO:0000313" key="4">
    <source>
        <dbReference type="Proteomes" id="UP000815325"/>
    </source>
</evidence>
<comment type="caution">
    <text evidence="3">The sequence shown here is derived from an EMBL/GenBank/DDBJ whole genome shotgun (WGS) entry which is preliminary data.</text>
</comment>
<name>A0ABQ7FXG5_DUNSA</name>
<dbReference type="InterPro" id="IPR024975">
    <property type="entry name" value="NOV_C"/>
</dbReference>
<evidence type="ECO:0000259" key="2">
    <source>
        <dbReference type="Pfam" id="PF13020"/>
    </source>
</evidence>
<reference evidence="3" key="1">
    <citation type="submission" date="2017-08" db="EMBL/GenBank/DDBJ databases">
        <authorList>
            <person name="Polle J.E."/>
            <person name="Barry K."/>
            <person name="Cushman J."/>
            <person name="Schmutz J."/>
            <person name="Tran D."/>
            <person name="Hathwaick L.T."/>
            <person name="Yim W.C."/>
            <person name="Jenkins J."/>
            <person name="Mckie-Krisberg Z.M."/>
            <person name="Prochnik S."/>
            <person name="Lindquist E."/>
            <person name="Dockter R.B."/>
            <person name="Adam C."/>
            <person name="Molina H."/>
            <person name="Bunkerborg J."/>
            <person name="Jin E."/>
            <person name="Buchheim M."/>
            <person name="Magnuson J."/>
        </authorList>
    </citation>
    <scope>NUCLEOTIDE SEQUENCE</scope>
    <source>
        <strain evidence="3">CCAP 19/18</strain>
    </source>
</reference>
<feature type="compositionally biased region" description="Pro residues" evidence="1">
    <location>
        <begin position="1235"/>
        <end position="1251"/>
    </location>
</feature>